<feature type="domain" description="PSI" evidence="4">
    <location>
        <begin position="357"/>
        <end position="413"/>
    </location>
</feature>
<feature type="domain" description="PSI" evidence="4">
    <location>
        <begin position="243"/>
        <end position="302"/>
    </location>
</feature>
<gene>
    <name evidence="6" type="ORF">BLNAU_4200</name>
</gene>
<evidence type="ECO:0000256" key="1">
    <source>
        <dbReference type="ARBA" id="ARBA00008455"/>
    </source>
</evidence>
<evidence type="ECO:0000256" key="2">
    <source>
        <dbReference type="ARBA" id="ARBA00023180"/>
    </source>
</evidence>
<dbReference type="SMART" id="SM00645">
    <property type="entry name" value="Pept_C1"/>
    <property type="match status" value="1"/>
</dbReference>
<feature type="domain" description="Peptidase C1A papain C-terminal" evidence="5">
    <location>
        <begin position="4"/>
        <end position="236"/>
    </location>
</feature>
<evidence type="ECO:0000313" key="6">
    <source>
        <dbReference type="EMBL" id="KAK2960803.1"/>
    </source>
</evidence>
<reference evidence="6 7" key="1">
    <citation type="journal article" date="2022" name="bioRxiv">
        <title>Genomics of Preaxostyla Flagellates Illuminates Evolutionary Transitions and the Path Towards Mitochondrial Loss.</title>
        <authorList>
            <person name="Novak L.V.F."/>
            <person name="Treitli S.C."/>
            <person name="Pyrih J."/>
            <person name="Halakuc P."/>
            <person name="Pipaliya S.V."/>
            <person name="Vacek V."/>
            <person name="Brzon O."/>
            <person name="Soukal P."/>
            <person name="Eme L."/>
            <person name="Dacks J.B."/>
            <person name="Karnkowska A."/>
            <person name="Elias M."/>
            <person name="Hampl V."/>
        </authorList>
    </citation>
    <scope>NUCLEOTIDE SEQUENCE [LARGE SCALE GENOMIC DNA]</scope>
    <source>
        <strain evidence="6">NAU3</strain>
        <tissue evidence="6">Gut</tissue>
    </source>
</reference>
<organism evidence="6 7">
    <name type="scientific">Blattamonas nauphoetae</name>
    <dbReference type="NCBI Taxonomy" id="2049346"/>
    <lineage>
        <taxon>Eukaryota</taxon>
        <taxon>Metamonada</taxon>
        <taxon>Preaxostyla</taxon>
        <taxon>Oxymonadida</taxon>
        <taxon>Blattamonas</taxon>
    </lineage>
</organism>
<dbReference type="GO" id="GO:0004197">
    <property type="term" value="F:cysteine-type endopeptidase activity"/>
    <property type="evidence" value="ECO:0007669"/>
    <property type="project" value="UniProtKB-EC"/>
</dbReference>
<evidence type="ECO:0000259" key="4">
    <source>
        <dbReference type="SMART" id="SM00423"/>
    </source>
</evidence>
<feature type="domain" description="PSI" evidence="4">
    <location>
        <begin position="802"/>
        <end position="860"/>
    </location>
</feature>
<dbReference type="EMBL" id="JARBJD010000020">
    <property type="protein sequence ID" value="KAK2960803.1"/>
    <property type="molecule type" value="Genomic_DNA"/>
</dbReference>
<keyword evidence="2" id="KW-0325">Glycoprotein</keyword>
<dbReference type="SMART" id="SM00423">
    <property type="entry name" value="PSI"/>
    <property type="match status" value="4"/>
</dbReference>
<dbReference type="InterPro" id="IPR000668">
    <property type="entry name" value="Peptidase_C1A_C"/>
</dbReference>
<dbReference type="InterPro" id="IPR038765">
    <property type="entry name" value="Papain-like_cys_pep_sf"/>
</dbReference>
<evidence type="ECO:0000259" key="5">
    <source>
        <dbReference type="SMART" id="SM00645"/>
    </source>
</evidence>
<dbReference type="Gene3D" id="3.90.70.10">
    <property type="entry name" value="Cysteine proteinases"/>
    <property type="match status" value="1"/>
</dbReference>
<protein>
    <submittedName>
        <fullName evidence="6">Cathepsin B</fullName>
        <ecNumber evidence="6">3.4.22.1</ecNumber>
    </submittedName>
</protein>
<dbReference type="PANTHER" id="PTHR12411">
    <property type="entry name" value="CYSTEINE PROTEASE FAMILY C1-RELATED"/>
    <property type="match status" value="1"/>
</dbReference>
<comment type="caution">
    <text evidence="6">The sequence shown here is derived from an EMBL/GenBank/DDBJ whole genome shotgun (WGS) entry which is preliminary data.</text>
</comment>
<dbReference type="InterPro" id="IPR013128">
    <property type="entry name" value="Peptidase_C1A"/>
</dbReference>
<keyword evidence="6" id="KW-0378">Hydrolase</keyword>
<name>A0ABQ9YAU3_9EUKA</name>
<feature type="domain" description="PSI" evidence="4">
    <location>
        <begin position="749"/>
        <end position="789"/>
    </location>
</feature>
<keyword evidence="7" id="KW-1185">Reference proteome</keyword>
<sequence length="900" mass="98685">MYRFEYSIKSRYSNIYINPLQGGCGSCWAFSTTSTAADHFCIKGHANTQLSAEHQIQCDTSSDGCNGGFVGAAFEFQKTNGTVPLRCKSYRGTSTRRCYQTCDDETDFTDSVMKIKSHDKLTTVEAAKQALVENGPFTAVYMVRESFTSFFQESKNAKFVYSHHQTNDSDPDETWHAVKVVGYGNGTDSAGDTVPYWLVQNSWGTRWADGGYFRIRMANATYEDPFSLDEDMEQPSVEAYNDPCSQHLDCAECLREGKAKDADGKEHLCSYCLSSDRCISVKEKEATSNSPQHIQQPTKASRTRSSYRFAPRRSLLASSQKGRFSRSNMTNEDTPAKTYVAERGSCETITQTCPIDDCIQFSHDPLRCSLHSGCGWCATTKKCKKGSNGVVNSGFCLDFKQSTEAVKTSSPCLEIPQSTNPADCEGKNGTNGKCVYCHSTGLCLESDSTDLAVTMGRPVTGQCKDEYFKNKTFAGTIPCIEYKNQFICPTNKCFWNGDSCNDLTAEITSVDIKTSDHKKRMVVTVQGKSLDQLPSLCTVTLQATGLDPSPTLTVALSGNATSKSGSVKWPDEVYGTNTVVSFSDFKMGSIPKETTGTVTPGTIAAAAVDKIEGIKDSDFTANLIITGTNLAEFTNVEITLKKVDESEVIISEPVATDSTTTLTLNKVPAGRTGKIYFDTDYTIKSLKIDGESVTPSNPAFTISTSSVSNSDTIRQPNLSLKSTKHLRSSKSKIFNNTEVGDADWEKEKQCLALDCSSCTKSKGCIWCHSTQSCMAYNAQADKPSVSYCSNPDTYPNWPRCDSCSSYSNCGDCALDSKCVWFEEILMCVPGIINPSVPLENITKNKEHENAIPIAYKKDCAIVLTDESSWADRTSGATSVIPKLRNLFICLLTLVSMTQLW</sequence>
<dbReference type="Proteomes" id="UP001281761">
    <property type="component" value="Unassembled WGS sequence"/>
</dbReference>
<feature type="compositionally biased region" description="Polar residues" evidence="3">
    <location>
        <begin position="287"/>
        <end position="306"/>
    </location>
</feature>
<evidence type="ECO:0000313" key="7">
    <source>
        <dbReference type="Proteomes" id="UP001281761"/>
    </source>
</evidence>
<dbReference type="PROSITE" id="PS00639">
    <property type="entry name" value="THIOL_PROTEASE_HIS"/>
    <property type="match status" value="1"/>
</dbReference>
<dbReference type="PROSITE" id="PS00139">
    <property type="entry name" value="THIOL_PROTEASE_CYS"/>
    <property type="match status" value="1"/>
</dbReference>
<dbReference type="EC" id="3.4.22.1" evidence="6"/>
<dbReference type="InterPro" id="IPR016201">
    <property type="entry name" value="PSI"/>
</dbReference>
<evidence type="ECO:0000256" key="3">
    <source>
        <dbReference type="SAM" id="MobiDB-lite"/>
    </source>
</evidence>
<accession>A0ABQ9YAU3</accession>
<dbReference type="SUPFAM" id="SSF54001">
    <property type="entry name" value="Cysteine proteinases"/>
    <property type="match status" value="1"/>
</dbReference>
<dbReference type="InterPro" id="IPR000169">
    <property type="entry name" value="Pept_cys_AS"/>
</dbReference>
<dbReference type="PRINTS" id="PR00705">
    <property type="entry name" value="PAPAIN"/>
</dbReference>
<comment type="similarity">
    <text evidence="1">Belongs to the peptidase C1 family.</text>
</comment>
<proteinExistence type="inferred from homology"/>
<feature type="region of interest" description="Disordered" evidence="3">
    <location>
        <begin position="284"/>
        <end position="308"/>
    </location>
</feature>
<dbReference type="InterPro" id="IPR025660">
    <property type="entry name" value="Pept_his_AS"/>
</dbReference>
<dbReference type="Pfam" id="PF00112">
    <property type="entry name" value="Peptidase_C1"/>
    <property type="match status" value="1"/>
</dbReference>